<name>A0AAW7YRJ4_9STAP</name>
<dbReference type="EMBL" id="JAUOQO010000001">
    <property type="protein sequence ID" value="MDO6572777.1"/>
    <property type="molecule type" value="Genomic_DNA"/>
</dbReference>
<gene>
    <name evidence="3" type="ORF">Q4528_01245</name>
</gene>
<dbReference type="GeneID" id="72469338"/>
<dbReference type="Proteomes" id="UP001170310">
    <property type="component" value="Unassembled WGS sequence"/>
</dbReference>
<sequence length="107" mass="12507">MAYYLVKFVHTDIEHWKQHVRDHAIYLYQLVESGDLLLSGPIENNDDHQKEAYLVLKADNEAQLMALLKADPFWKQGLVSDYTIEKWTPMFGNPENIYITPPTNQDN</sequence>
<dbReference type="AlphaFoldDB" id="A0AAW7YRJ4"/>
<protein>
    <submittedName>
        <fullName evidence="3">YciI family protein</fullName>
    </submittedName>
</protein>
<dbReference type="PANTHER" id="PTHR37828">
    <property type="entry name" value="GSR2449 PROTEIN"/>
    <property type="match status" value="1"/>
</dbReference>
<dbReference type="InterPro" id="IPR005545">
    <property type="entry name" value="YCII"/>
</dbReference>
<keyword evidence="4" id="KW-1185">Reference proteome</keyword>
<comment type="caution">
    <text evidence="3">The sequence shown here is derived from an EMBL/GenBank/DDBJ whole genome shotgun (WGS) entry which is preliminary data.</text>
</comment>
<evidence type="ECO:0000313" key="4">
    <source>
        <dbReference type="Proteomes" id="UP001170310"/>
    </source>
</evidence>
<dbReference type="RefSeq" id="WP_046466962.1">
    <property type="nucleotide sequence ID" value="NZ_JAUOQO010000001.1"/>
</dbReference>
<evidence type="ECO:0000313" key="3">
    <source>
        <dbReference type="EMBL" id="MDO6572777.1"/>
    </source>
</evidence>
<dbReference type="InterPro" id="IPR011008">
    <property type="entry name" value="Dimeric_a/b-barrel"/>
</dbReference>
<evidence type="ECO:0000259" key="2">
    <source>
        <dbReference type="Pfam" id="PF03795"/>
    </source>
</evidence>
<dbReference type="SUPFAM" id="SSF54909">
    <property type="entry name" value="Dimeric alpha+beta barrel"/>
    <property type="match status" value="1"/>
</dbReference>
<dbReference type="Pfam" id="PF03795">
    <property type="entry name" value="YCII"/>
    <property type="match status" value="1"/>
</dbReference>
<dbReference type="Gene3D" id="3.30.70.1060">
    <property type="entry name" value="Dimeric alpha+beta barrel"/>
    <property type="match status" value="1"/>
</dbReference>
<comment type="similarity">
    <text evidence="1">Belongs to the YciI family.</text>
</comment>
<feature type="domain" description="YCII-related" evidence="2">
    <location>
        <begin position="8"/>
        <end position="88"/>
    </location>
</feature>
<dbReference type="PANTHER" id="PTHR37828:SF1">
    <property type="entry name" value="YCII-RELATED DOMAIN-CONTAINING PROTEIN"/>
    <property type="match status" value="1"/>
</dbReference>
<accession>A0AAW7YRJ4</accession>
<proteinExistence type="inferred from homology"/>
<reference evidence="3" key="1">
    <citation type="submission" date="2023-07" db="EMBL/GenBank/DDBJ databases">
        <title>Genome content predicts the carbon catabolic preferences of heterotrophic bacteria.</title>
        <authorList>
            <person name="Gralka M."/>
        </authorList>
    </citation>
    <scope>NUCLEOTIDE SEQUENCE</scope>
    <source>
        <strain evidence="3">E2R20</strain>
    </source>
</reference>
<evidence type="ECO:0000256" key="1">
    <source>
        <dbReference type="ARBA" id="ARBA00007689"/>
    </source>
</evidence>
<organism evidence="3 4">
    <name type="scientific">Staphylococcus pasteuri_A</name>
    <dbReference type="NCBI Taxonomy" id="3062664"/>
    <lineage>
        <taxon>Bacteria</taxon>
        <taxon>Bacillati</taxon>
        <taxon>Bacillota</taxon>
        <taxon>Bacilli</taxon>
        <taxon>Bacillales</taxon>
        <taxon>Staphylococcaceae</taxon>
        <taxon>Staphylococcus</taxon>
    </lineage>
</organism>